<dbReference type="InterPro" id="IPR050234">
    <property type="entry name" value="Nuclear_hormone_rcpt_NR1"/>
</dbReference>
<evidence type="ECO:0000313" key="13">
    <source>
        <dbReference type="EMBL" id="KAK6637898.1"/>
    </source>
</evidence>
<dbReference type="Pfam" id="PF00105">
    <property type="entry name" value="zf-C4"/>
    <property type="match status" value="1"/>
</dbReference>
<accession>A0ABR1B802</accession>
<dbReference type="InterPro" id="IPR013088">
    <property type="entry name" value="Znf_NHR/GATA"/>
</dbReference>
<evidence type="ECO:0000259" key="12">
    <source>
        <dbReference type="PROSITE" id="PS51030"/>
    </source>
</evidence>
<feature type="domain" description="Nuclear receptor" evidence="12">
    <location>
        <begin position="73"/>
        <end position="125"/>
    </location>
</feature>
<feature type="region of interest" description="Disordered" evidence="11">
    <location>
        <begin position="1"/>
        <end position="42"/>
    </location>
</feature>
<evidence type="ECO:0000256" key="2">
    <source>
        <dbReference type="ARBA" id="ARBA00008092"/>
    </source>
</evidence>
<protein>
    <recommendedName>
        <fullName evidence="12">Nuclear receptor domain-containing protein</fullName>
    </recommendedName>
</protein>
<dbReference type="PRINTS" id="PR00047">
    <property type="entry name" value="STROIDFINGER"/>
</dbReference>
<comment type="caution">
    <text evidence="13">The sequence shown here is derived from an EMBL/GenBank/DDBJ whole genome shotgun (WGS) entry which is preliminary data.</text>
</comment>
<name>A0ABR1B802_POLSC</name>
<dbReference type="PANTHER" id="PTHR24082">
    <property type="entry name" value="NUCLEAR HORMONE RECEPTOR"/>
    <property type="match status" value="1"/>
</dbReference>
<keyword evidence="7" id="KW-0238">DNA-binding</keyword>
<keyword evidence="3" id="KW-0479">Metal-binding</keyword>
<keyword evidence="10" id="KW-0539">Nucleus</keyword>
<proteinExistence type="inferred from homology"/>
<dbReference type="Proteomes" id="UP001359485">
    <property type="component" value="Unassembled WGS sequence"/>
</dbReference>
<feature type="compositionally biased region" description="Basic and acidic residues" evidence="11">
    <location>
        <begin position="30"/>
        <end position="42"/>
    </location>
</feature>
<dbReference type="Gene3D" id="3.30.50.10">
    <property type="entry name" value="Erythroid Transcription Factor GATA-1, subunit A"/>
    <property type="match status" value="1"/>
</dbReference>
<keyword evidence="9" id="KW-0675">Receptor</keyword>
<evidence type="ECO:0000256" key="5">
    <source>
        <dbReference type="ARBA" id="ARBA00022833"/>
    </source>
</evidence>
<evidence type="ECO:0000256" key="10">
    <source>
        <dbReference type="ARBA" id="ARBA00023242"/>
    </source>
</evidence>
<keyword evidence="5" id="KW-0862">Zinc</keyword>
<dbReference type="InterPro" id="IPR001628">
    <property type="entry name" value="Znf_hrmn_rcpt"/>
</dbReference>
<evidence type="ECO:0000256" key="8">
    <source>
        <dbReference type="ARBA" id="ARBA00023163"/>
    </source>
</evidence>
<dbReference type="SUPFAM" id="SSF57716">
    <property type="entry name" value="Glucocorticoid receptor-like (DNA-binding domain)"/>
    <property type="match status" value="1"/>
</dbReference>
<reference evidence="13 14" key="1">
    <citation type="submission" date="2023-09" db="EMBL/GenBank/DDBJ databases">
        <title>Genomes of two closely related lineages of the louse Polyplax serrata with different host specificities.</title>
        <authorList>
            <person name="Martinu J."/>
            <person name="Tarabai H."/>
            <person name="Stefka J."/>
            <person name="Hypsa V."/>
        </authorList>
    </citation>
    <scope>NUCLEOTIDE SEQUENCE [LARGE SCALE GENOMIC DNA]</scope>
    <source>
        <strain evidence="13">98ZLc_SE</strain>
    </source>
</reference>
<evidence type="ECO:0000256" key="7">
    <source>
        <dbReference type="ARBA" id="ARBA00023125"/>
    </source>
</evidence>
<keyword evidence="6" id="KW-0805">Transcription regulation</keyword>
<dbReference type="PROSITE" id="PS51030">
    <property type="entry name" value="NUCLEAR_REC_DBD_2"/>
    <property type="match status" value="1"/>
</dbReference>
<evidence type="ECO:0000256" key="6">
    <source>
        <dbReference type="ARBA" id="ARBA00023015"/>
    </source>
</evidence>
<comment type="similarity">
    <text evidence="2">Belongs to the nuclear hormone receptor family. NR1 subfamily.</text>
</comment>
<keyword evidence="14" id="KW-1185">Reference proteome</keyword>
<dbReference type="PANTHER" id="PTHR24082:SF473">
    <property type="entry name" value="ECDYSONE-INDUCED PROTEIN 75B, ISOFORM B"/>
    <property type="match status" value="1"/>
</dbReference>
<evidence type="ECO:0000256" key="4">
    <source>
        <dbReference type="ARBA" id="ARBA00022771"/>
    </source>
</evidence>
<feature type="compositionally biased region" description="Polar residues" evidence="11">
    <location>
        <begin position="8"/>
        <end position="20"/>
    </location>
</feature>
<organism evidence="13 14">
    <name type="scientific">Polyplax serrata</name>
    <name type="common">Common mouse louse</name>
    <dbReference type="NCBI Taxonomy" id="468196"/>
    <lineage>
        <taxon>Eukaryota</taxon>
        <taxon>Metazoa</taxon>
        <taxon>Ecdysozoa</taxon>
        <taxon>Arthropoda</taxon>
        <taxon>Hexapoda</taxon>
        <taxon>Insecta</taxon>
        <taxon>Pterygota</taxon>
        <taxon>Neoptera</taxon>
        <taxon>Paraneoptera</taxon>
        <taxon>Psocodea</taxon>
        <taxon>Troctomorpha</taxon>
        <taxon>Phthiraptera</taxon>
        <taxon>Anoplura</taxon>
        <taxon>Polyplacidae</taxon>
        <taxon>Polyplax</taxon>
    </lineage>
</organism>
<evidence type="ECO:0000256" key="11">
    <source>
        <dbReference type="SAM" id="MobiDB-lite"/>
    </source>
</evidence>
<comment type="subcellular location">
    <subcellularLocation>
        <location evidence="1">Nucleus</location>
    </subcellularLocation>
</comment>
<evidence type="ECO:0000313" key="14">
    <source>
        <dbReference type="Proteomes" id="UP001359485"/>
    </source>
</evidence>
<evidence type="ECO:0000256" key="3">
    <source>
        <dbReference type="ARBA" id="ARBA00022723"/>
    </source>
</evidence>
<evidence type="ECO:0000256" key="1">
    <source>
        <dbReference type="ARBA" id="ARBA00004123"/>
    </source>
</evidence>
<keyword evidence="4" id="KW-0863">Zinc-finger</keyword>
<evidence type="ECO:0000256" key="9">
    <source>
        <dbReference type="ARBA" id="ARBA00023170"/>
    </source>
</evidence>
<dbReference type="SMART" id="SM00399">
    <property type="entry name" value="ZnF_C4"/>
    <property type="match status" value="1"/>
</dbReference>
<dbReference type="EMBL" id="JAWJWF010000002">
    <property type="protein sequence ID" value="KAK6637898.1"/>
    <property type="molecule type" value="Genomic_DNA"/>
</dbReference>
<gene>
    <name evidence="13" type="ORF">RUM44_008320</name>
</gene>
<sequence length="187" mass="21357">MESVENRFPNSEFQNLSLNEKNGEFSSGDEGDRSSSDDEKTCTHHDTCDENGDFFCDFLTEECLIESLSNSEQGFFRRSIQQKIQYRPCTKNQQCSILRINRNRCQYCRLKKCIAVGMSRDAREALHVENCVPDAYGVLTEIPDCGRQIVEGNSVEDVSVFVKGLRTILNNSRGSIENVGSYLTRWR</sequence>
<keyword evidence="8" id="KW-0804">Transcription</keyword>